<name>A0A4R3KLJ4_9BACI</name>
<protein>
    <submittedName>
        <fullName evidence="1">Uncharacterized protein</fullName>
    </submittedName>
</protein>
<dbReference type="RefSeq" id="WP_132766699.1">
    <property type="nucleotide sequence ID" value="NZ_SMAB01000001.1"/>
</dbReference>
<evidence type="ECO:0000313" key="1">
    <source>
        <dbReference type="EMBL" id="TCS84460.1"/>
    </source>
</evidence>
<dbReference type="EMBL" id="SMAB01000001">
    <property type="protein sequence ID" value="TCS84460.1"/>
    <property type="molecule type" value="Genomic_DNA"/>
</dbReference>
<dbReference type="AlphaFoldDB" id="A0A4R3KLJ4"/>
<dbReference type="OrthoDB" id="2678291at2"/>
<accession>A0A4R3KLJ4</accession>
<reference evidence="1 2" key="1">
    <citation type="submission" date="2019-03" db="EMBL/GenBank/DDBJ databases">
        <title>Genomic Encyclopedia of Type Strains, Phase IV (KMG-IV): sequencing the most valuable type-strain genomes for metagenomic binning, comparative biology and taxonomic classification.</title>
        <authorList>
            <person name="Goeker M."/>
        </authorList>
    </citation>
    <scope>NUCLEOTIDE SEQUENCE [LARGE SCALE GENOMIC DNA]</scope>
    <source>
        <strain evidence="1 2">DSM 23802</strain>
    </source>
</reference>
<sequence>MSKWFDDFKKLTTKEEKKVYKQTVEQGGFAVFNELIRSFHEELKKLDENGFEQMQDWIELGKELFPELYRFSPTWEYFWDEITQLYQNKQEFYQIVPKEERDGEWQVLFDNPFSTEGIVCHTDKNFAEATYLAAKYQLSMKKAEILKLQKVSNTIIKRGKYFDGITF</sequence>
<proteinExistence type="predicted"/>
<keyword evidence="2" id="KW-1185">Reference proteome</keyword>
<organism evidence="1 2">
    <name type="scientific">Tepidibacillus fermentans</name>
    <dbReference type="NCBI Taxonomy" id="1281767"/>
    <lineage>
        <taxon>Bacteria</taxon>
        <taxon>Bacillati</taxon>
        <taxon>Bacillota</taxon>
        <taxon>Bacilli</taxon>
        <taxon>Bacillales</taxon>
        <taxon>Bacillaceae</taxon>
        <taxon>Tepidibacillus</taxon>
    </lineage>
</organism>
<comment type="caution">
    <text evidence="1">The sequence shown here is derived from an EMBL/GenBank/DDBJ whole genome shotgun (WGS) entry which is preliminary data.</text>
</comment>
<gene>
    <name evidence="1" type="ORF">EDD72_101124</name>
</gene>
<evidence type="ECO:0000313" key="2">
    <source>
        <dbReference type="Proteomes" id="UP000295788"/>
    </source>
</evidence>
<dbReference type="Proteomes" id="UP000295788">
    <property type="component" value="Unassembled WGS sequence"/>
</dbReference>